<dbReference type="RefSeq" id="WP_014057712.1">
    <property type="nucleotide sequence ID" value="NC_015957.1"/>
</dbReference>
<accession>G2PF72</accession>
<gene>
    <name evidence="1" type="ORF">Strvi_4624</name>
</gene>
<reference evidence="1" key="1">
    <citation type="submission" date="2011-08" db="EMBL/GenBank/DDBJ databases">
        <title>Complete sequence of chromosome of Streptomyces violaceusniger Tu 4113.</title>
        <authorList>
            <consortium name="US DOE Joint Genome Institute"/>
            <person name="Lucas S."/>
            <person name="Han J."/>
            <person name="Lapidus A."/>
            <person name="Cheng J.-F."/>
            <person name="Goodwin L."/>
            <person name="Pitluck S."/>
            <person name="Peters L."/>
            <person name="Ivanova N."/>
            <person name="Daligault H."/>
            <person name="Detter J.C."/>
            <person name="Han C."/>
            <person name="Tapia R."/>
            <person name="Land M."/>
            <person name="Hauser L."/>
            <person name="Kyrpides N."/>
            <person name="Ivanova N."/>
            <person name="Pagani I."/>
            <person name="Hagen A."/>
            <person name="Katz L."/>
            <person name="Fiedler H.-P."/>
            <person name="Keasling J."/>
            <person name="Fortman J."/>
            <person name="Woyke T."/>
        </authorList>
    </citation>
    <scope>NUCLEOTIDE SEQUENCE [LARGE SCALE GENOMIC DNA]</scope>
    <source>
        <strain evidence="1">Tu 4113</strain>
    </source>
</reference>
<proteinExistence type="predicted"/>
<organism evidence="1 2">
    <name type="scientific">Streptomyces violaceusniger (strain Tu 4113)</name>
    <dbReference type="NCBI Taxonomy" id="653045"/>
    <lineage>
        <taxon>Bacteria</taxon>
        <taxon>Bacillati</taxon>
        <taxon>Actinomycetota</taxon>
        <taxon>Actinomycetes</taxon>
        <taxon>Kitasatosporales</taxon>
        <taxon>Streptomycetaceae</taxon>
        <taxon>Streptomyces</taxon>
        <taxon>Streptomyces violaceusniger group</taxon>
    </lineage>
</organism>
<dbReference type="HOGENOM" id="CLU_2385006_0_0_11"/>
<dbReference type="Proteomes" id="UP000008703">
    <property type="component" value="Chromosome"/>
</dbReference>
<protein>
    <submittedName>
        <fullName evidence="1">Uncharacterized protein</fullName>
    </submittedName>
</protein>
<dbReference type="EMBL" id="CP002994">
    <property type="protein sequence ID" value="AEM84215.1"/>
    <property type="molecule type" value="Genomic_DNA"/>
</dbReference>
<name>G2PF72_STRV4</name>
<dbReference type="KEGG" id="svl:Strvi_4624"/>
<sequence>MRGDDHRVVITAAGRDFDYVRHNLAHSRRRGRQTVRRTVDIDRPDTSHARLSGVIDLDFDADERLCAEEVLAVGRFEGGHAPGHVRKRSSQVVE</sequence>
<evidence type="ECO:0000313" key="1">
    <source>
        <dbReference type="EMBL" id="AEM84215.1"/>
    </source>
</evidence>
<dbReference type="AlphaFoldDB" id="G2PF72"/>
<keyword evidence="2" id="KW-1185">Reference proteome</keyword>
<evidence type="ECO:0000313" key="2">
    <source>
        <dbReference type="Proteomes" id="UP000008703"/>
    </source>
</evidence>